<dbReference type="SMR" id="G4ZUZ5"/>
<evidence type="ECO:0000256" key="4">
    <source>
        <dbReference type="ARBA" id="ARBA00022525"/>
    </source>
</evidence>
<evidence type="ECO:0000313" key="9">
    <source>
        <dbReference type="Proteomes" id="UP000002640"/>
    </source>
</evidence>
<dbReference type="InterPro" id="IPR054463">
    <property type="entry name" value="PexRD54_WY"/>
</dbReference>
<sequence>MIDALKYSYHDSVLVKSLAAAKKDPEAEKLATNLQSARINKWMGAEEKPADLKRMLHNGPASDEMYVDDLTAKHPAKAKSAVSTLTDQYGDAGLYKIIKFFLTEKISAEAIAIAKRLQKEQLQHWLAAAQKPDDVFHFMKLDESLYIHLDDEFAAWVKYVDEFNTKYPKHSVSMASTLTKYHNGGVLFADAEAAKRLATTGIIATKLQNDLAKFWLDGGKTPAAVLKEIGLNQQPLSYILGNPHRTMLEMPLFKSWARYVEAFNTKFPQERTVVIELLTRTFGDTNVAKMLYYDAGDEIIGDSVFQMWLQYVKGFNKKNPHHPESTPPKVAFGYLHLDDIDEMTLLSNFKFKMWTEYLDDFNRLYPEKKTTMIDSLRANYDDNQLLAVFTAAKKDPSTEKLATNLQSDLISK</sequence>
<dbReference type="EMBL" id="JH159156">
    <property type="protein sequence ID" value="EGZ13619.1"/>
    <property type="molecule type" value="Genomic_DNA"/>
</dbReference>
<feature type="domain" description="RxLR effector PexRD54 WY" evidence="7">
    <location>
        <begin position="120"/>
        <end position="160"/>
    </location>
</feature>
<dbReference type="AlphaFoldDB" id="G4ZUZ5"/>
<dbReference type="Proteomes" id="UP000002640">
    <property type="component" value="Unassembled WGS sequence"/>
</dbReference>
<evidence type="ECO:0000256" key="2">
    <source>
        <dbReference type="ARBA" id="ARBA00004613"/>
    </source>
</evidence>
<evidence type="ECO:0000256" key="5">
    <source>
        <dbReference type="ARBA" id="ARBA00022729"/>
    </source>
</evidence>
<evidence type="ECO:0000256" key="3">
    <source>
        <dbReference type="ARBA" id="ARBA00010400"/>
    </source>
</evidence>
<keyword evidence="5" id="KW-0732">Signal</keyword>
<gene>
    <name evidence="8" type="ORF">PHYSODRAFT_335376</name>
</gene>
<accession>G4ZUZ5</accession>
<name>G4ZUZ5_PHYSP</name>
<dbReference type="InParanoid" id="G4ZUZ5"/>
<comment type="subcellular location">
    <subcellularLocation>
        <location evidence="1">Host cell</location>
    </subcellularLocation>
    <subcellularLocation>
        <location evidence="2">Secreted</location>
    </subcellularLocation>
</comment>
<proteinExistence type="inferred from homology"/>
<evidence type="ECO:0000256" key="1">
    <source>
        <dbReference type="ARBA" id="ARBA00004340"/>
    </source>
</evidence>
<evidence type="ECO:0000313" key="8">
    <source>
        <dbReference type="EMBL" id="EGZ13619.1"/>
    </source>
</evidence>
<reference evidence="8 9" key="1">
    <citation type="journal article" date="2006" name="Science">
        <title>Phytophthora genome sequences uncover evolutionary origins and mechanisms of pathogenesis.</title>
        <authorList>
            <person name="Tyler B.M."/>
            <person name="Tripathy S."/>
            <person name="Zhang X."/>
            <person name="Dehal P."/>
            <person name="Jiang R.H."/>
            <person name="Aerts A."/>
            <person name="Arredondo F.D."/>
            <person name="Baxter L."/>
            <person name="Bensasson D."/>
            <person name="Beynon J.L."/>
            <person name="Chapman J."/>
            <person name="Damasceno C.M."/>
            <person name="Dorrance A.E."/>
            <person name="Dou D."/>
            <person name="Dickerman A.W."/>
            <person name="Dubchak I.L."/>
            <person name="Garbelotto M."/>
            <person name="Gijzen M."/>
            <person name="Gordon S.G."/>
            <person name="Govers F."/>
            <person name="Grunwald N.J."/>
            <person name="Huang W."/>
            <person name="Ivors K.L."/>
            <person name="Jones R.W."/>
            <person name="Kamoun S."/>
            <person name="Krampis K."/>
            <person name="Lamour K.H."/>
            <person name="Lee M.K."/>
            <person name="McDonald W.H."/>
            <person name="Medina M."/>
            <person name="Meijer H.J."/>
            <person name="Nordberg E.K."/>
            <person name="Maclean D.J."/>
            <person name="Ospina-Giraldo M.D."/>
            <person name="Morris P.F."/>
            <person name="Phuntumart V."/>
            <person name="Putnam N.H."/>
            <person name="Rash S."/>
            <person name="Rose J.K."/>
            <person name="Sakihama Y."/>
            <person name="Salamov A.A."/>
            <person name="Savidor A."/>
            <person name="Scheuring C.F."/>
            <person name="Smith B.M."/>
            <person name="Sobral B.W."/>
            <person name="Terry A."/>
            <person name="Torto-Alalibo T.A."/>
            <person name="Win J."/>
            <person name="Xu Z."/>
            <person name="Zhang H."/>
            <person name="Grigoriev I.V."/>
            <person name="Rokhsar D.S."/>
            <person name="Boore J.L."/>
        </authorList>
    </citation>
    <scope>NUCLEOTIDE SEQUENCE [LARGE SCALE GENOMIC DNA]</scope>
    <source>
        <strain evidence="8 9">P6497</strain>
    </source>
</reference>
<dbReference type="GeneID" id="20646994"/>
<keyword evidence="4" id="KW-0964">Secreted</keyword>
<dbReference type="Pfam" id="PF22748">
    <property type="entry name" value="PexRD54_WY"/>
    <property type="match status" value="1"/>
</dbReference>
<keyword evidence="9" id="KW-1185">Reference proteome</keyword>
<keyword evidence="6" id="KW-0843">Virulence</keyword>
<dbReference type="KEGG" id="psoj:PHYSODRAFT_335376"/>
<comment type="similarity">
    <text evidence="3">Belongs to the RxLR effector family.</text>
</comment>
<evidence type="ECO:0000259" key="7">
    <source>
        <dbReference type="Pfam" id="PF22748"/>
    </source>
</evidence>
<evidence type="ECO:0000256" key="6">
    <source>
        <dbReference type="ARBA" id="ARBA00023026"/>
    </source>
</evidence>
<organism evidence="8 9">
    <name type="scientific">Phytophthora sojae (strain P6497)</name>
    <name type="common">Soybean stem and root rot agent</name>
    <name type="synonym">Phytophthora megasperma f. sp. glycines</name>
    <dbReference type="NCBI Taxonomy" id="1094619"/>
    <lineage>
        <taxon>Eukaryota</taxon>
        <taxon>Sar</taxon>
        <taxon>Stramenopiles</taxon>
        <taxon>Oomycota</taxon>
        <taxon>Peronosporomycetes</taxon>
        <taxon>Peronosporales</taxon>
        <taxon>Peronosporaceae</taxon>
        <taxon>Phytophthora</taxon>
    </lineage>
</organism>
<protein>
    <recommendedName>
        <fullName evidence="7">RxLR effector PexRD54 WY domain-containing protein</fullName>
    </recommendedName>
</protein>
<dbReference type="RefSeq" id="XP_009531048.1">
    <property type="nucleotide sequence ID" value="XM_009532753.1"/>
</dbReference>